<accession>A0A1B4FYI0</accession>
<reference evidence="6 7" key="1">
    <citation type="submission" date="2015-12" db="EMBL/GenBank/DDBJ databases">
        <title>Diversity of Burkholderia near neighbor genomes.</title>
        <authorList>
            <person name="Sahl J."/>
            <person name="Wagner D."/>
            <person name="Keim P."/>
        </authorList>
    </citation>
    <scope>NUCLEOTIDE SEQUENCE [LARGE SCALE GENOMIC DNA]</scope>
    <source>
        <strain evidence="6 7">BDU8</strain>
    </source>
</reference>
<dbReference type="GO" id="GO:0015074">
    <property type="term" value="P:DNA integration"/>
    <property type="evidence" value="ECO:0007669"/>
    <property type="project" value="UniProtKB-KW"/>
</dbReference>
<organism evidence="6 7">
    <name type="scientific">Burkholderia mayonis</name>
    <dbReference type="NCBI Taxonomy" id="1385591"/>
    <lineage>
        <taxon>Bacteria</taxon>
        <taxon>Pseudomonadati</taxon>
        <taxon>Pseudomonadota</taxon>
        <taxon>Betaproteobacteria</taxon>
        <taxon>Burkholderiales</taxon>
        <taxon>Burkholderiaceae</taxon>
        <taxon>Burkholderia</taxon>
        <taxon>pseudomallei group</taxon>
    </lineage>
</organism>
<keyword evidence="3" id="KW-0238">DNA-binding</keyword>
<protein>
    <recommendedName>
        <fullName evidence="5">Phage integrase central domain-containing protein</fullName>
    </recommendedName>
</protein>
<dbReference type="PANTHER" id="PTHR30629:SF2">
    <property type="entry name" value="PROPHAGE INTEGRASE INTS-RELATED"/>
    <property type="match status" value="1"/>
</dbReference>
<keyword evidence="2" id="KW-0229">DNA integration</keyword>
<dbReference type="AlphaFoldDB" id="A0A1B4FYI0"/>
<name>A0A1B4FYI0_9BURK</name>
<evidence type="ECO:0000256" key="3">
    <source>
        <dbReference type="ARBA" id="ARBA00023125"/>
    </source>
</evidence>
<dbReference type="InterPro" id="IPR010998">
    <property type="entry name" value="Integrase_recombinase_N"/>
</dbReference>
<dbReference type="Proteomes" id="UP000067711">
    <property type="component" value="Chromosome 1"/>
</dbReference>
<dbReference type="InterPro" id="IPR050808">
    <property type="entry name" value="Phage_Integrase"/>
</dbReference>
<evidence type="ECO:0000259" key="5">
    <source>
        <dbReference type="Pfam" id="PF22022"/>
    </source>
</evidence>
<dbReference type="InterPro" id="IPR011010">
    <property type="entry name" value="DNA_brk_join_enz"/>
</dbReference>
<evidence type="ECO:0000256" key="1">
    <source>
        <dbReference type="ARBA" id="ARBA00008857"/>
    </source>
</evidence>
<dbReference type="Pfam" id="PF22022">
    <property type="entry name" value="Phage_int_M"/>
    <property type="match status" value="1"/>
</dbReference>
<feature type="domain" description="Phage integrase central" evidence="5">
    <location>
        <begin position="4"/>
        <end position="85"/>
    </location>
</feature>
<evidence type="ECO:0000313" key="6">
    <source>
        <dbReference type="EMBL" id="AOJ08742.1"/>
    </source>
</evidence>
<dbReference type="Gene3D" id="1.10.150.130">
    <property type="match status" value="1"/>
</dbReference>
<dbReference type="PANTHER" id="PTHR30629">
    <property type="entry name" value="PROPHAGE INTEGRASE"/>
    <property type="match status" value="1"/>
</dbReference>
<dbReference type="EMBL" id="CP013389">
    <property type="protein sequence ID" value="AOJ08742.1"/>
    <property type="molecule type" value="Genomic_DNA"/>
</dbReference>
<evidence type="ECO:0000256" key="4">
    <source>
        <dbReference type="SAM" id="MobiDB-lite"/>
    </source>
</evidence>
<dbReference type="InterPro" id="IPR053876">
    <property type="entry name" value="Phage_int_M"/>
</dbReference>
<dbReference type="RefSeq" id="WP_226383437.1">
    <property type="nucleotide sequence ID" value="NZ_CP013389.1"/>
</dbReference>
<proteinExistence type="inferred from homology"/>
<evidence type="ECO:0000256" key="2">
    <source>
        <dbReference type="ARBA" id="ARBA00022908"/>
    </source>
</evidence>
<comment type="similarity">
    <text evidence="1">Belongs to the 'phage' integrase family.</text>
</comment>
<evidence type="ECO:0000313" key="7">
    <source>
        <dbReference type="Proteomes" id="UP000067711"/>
    </source>
</evidence>
<sequence>MATKEWQQETKDRRLDVLERVVFPHIGQLPVHDVTPAHVLALLKKIAPRAPSVAAEAKRTIAGVFGLAISTLGADIDPVYPIRDALPKSKTQHKRALKPDEIGQLLRDITAYSRMNGRPVRRGRRSATAQVHGRHDPA</sequence>
<dbReference type="SUPFAM" id="SSF56349">
    <property type="entry name" value="DNA breaking-rejoining enzymes"/>
    <property type="match status" value="1"/>
</dbReference>
<gene>
    <name evidence="6" type="ORF">WS71_15080</name>
</gene>
<dbReference type="GO" id="GO:0003677">
    <property type="term" value="F:DNA binding"/>
    <property type="evidence" value="ECO:0007669"/>
    <property type="project" value="UniProtKB-KW"/>
</dbReference>
<feature type="region of interest" description="Disordered" evidence="4">
    <location>
        <begin position="117"/>
        <end position="138"/>
    </location>
</feature>